<feature type="compositionally biased region" description="Low complexity" evidence="1">
    <location>
        <begin position="172"/>
        <end position="181"/>
    </location>
</feature>
<keyword evidence="5" id="KW-1185">Reference proteome</keyword>
<feature type="region of interest" description="Disordered" evidence="1">
    <location>
        <begin position="1"/>
        <end position="25"/>
    </location>
</feature>
<gene>
    <name evidence="4" type="ORF">SAMN02745887_00683</name>
</gene>
<feature type="region of interest" description="Disordered" evidence="1">
    <location>
        <begin position="70"/>
        <end position="221"/>
    </location>
</feature>
<dbReference type="Gene3D" id="3.30.70.1070">
    <property type="entry name" value="Sporulation related repeat"/>
    <property type="match status" value="1"/>
</dbReference>
<keyword evidence="2" id="KW-0812">Transmembrane</keyword>
<dbReference type="GO" id="GO:0042834">
    <property type="term" value="F:peptidoglycan binding"/>
    <property type="evidence" value="ECO:0007669"/>
    <property type="project" value="InterPro"/>
</dbReference>
<reference evidence="4 5" key="1">
    <citation type="submission" date="2016-11" db="EMBL/GenBank/DDBJ databases">
        <authorList>
            <person name="Jaros S."/>
            <person name="Januszkiewicz K."/>
            <person name="Wedrychowicz H."/>
        </authorList>
    </citation>
    <scope>NUCLEOTIDE SEQUENCE [LARGE SCALE GENOMIC DNA]</scope>
    <source>
        <strain evidence="4 5">DSM 18899</strain>
    </source>
</reference>
<dbReference type="SUPFAM" id="SSF110997">
    <property type="entry name" value="Sporulation related repeat"/>
    <property type="match status" value="1"/>
</dbReference>
<dbReference type="EMBL" id="FPKR01000002">
    <property type="protein sequence ID" value="SFZ72640.1"/>
    <property type="molecule type" value="Genomic_DNA"/>
</dbReference>
<feature type="domain" description="SPOR" evidence="3">
    <location>
        <begin position="240"/>
        <end position="301"/>
    </location>
</feature>
<accession>A0A1K2H7N7</accession>
<keyword evidence="2" id="KW-0472">Membrane</keyword>
<feature type="compositionally biased region" description="Polar residues" evidence="1">
    <location>
        <begin position="194"/>
        <end position="207"/>
    </location>
</feature>
<protein>
    <submittedName>
        <fullName evidence="4">Sporulation related domain-containing protein</fullName>
    </submittedName>
</protein>
<dbReference type="AlphaFoldDB" id="A0A1K2H7N7"/>
<keyword evidence="2" id="KW-1133">Transmembrane helix</keyword>
<evidence type="ECO:0000259" key="3">
    <source>
        <dbReference type="Pfam" id="PF05036"/>
    </source>
</evidence>
<dbReference type="STRING" id="1121279.SAMN02745887_00683"/>
<feature type="compositionally biased region" description="Low complexity" evidence="1">
    <location>
        <begin position="72"/>
        <end position="88"/>
    </location>
</feature>
<dbReference type="Pfam" id="PF05036">
    <property type="entry name" value="SPOR"/>
    <property type="match status" value="1"/>
</dbReference>
<dbReference type="InterPro" id="IPR036680">
    <property type="entry name" value="SPOR-like_sf"/>
</dbReference>
<dbReference type="OrthoDB" id="9181370at2"/>
<dbReference type="RefSeq" id="WP_084658114.1">
    <property type="nucleotide sequence ID" value="NZ_FPKR01000002.1"/>
</dbReference>
<name>A0A1K2H7N7_9NEIS</name>
<feature type="transmembrane region" description="Helical" evidence="2">
    <location>
        <begin position="34"/>
        <end position="51"/>
    </location>
</feature>
<feature type="compositionally biased region" description="Polar residues" evidence="1">
    <location>
        <begin position="112"/>
        <end position="139"/>
    </location>
</feature>
<evidence type="ECO:0000256" key="2">
    <source>
        <dbReference type="SAM" id="Phobius"/>
    </source>
</evidence>
<proteinExistence type="predicted"/>
<evidence type="ECO:0000313" key="5">
    <source>
        <dbReference type="Proteomes" id="UP000186513"/>
    </source>
</evidence>
<dbReference type="Proteomes" id="UP000186513">
    <property type="component" value="Unassembled WGS sequence"/>
</dbReference>
<sequence>MSAIRPSPNRVQPPPSPEEDAEQKEIRQRLMQRLAIAVCLIVVAALAITFLNRFEQKPTVSAEGPAINPLQAETSSEPAPAVSAPPAANTETAPIISIGPDPETGSAGPEAATTQPNAEESVASTPPANSTNATVSKPSGAQVELAPFDPDGGSTDIPPATIKQDKPAAPAKTNPTTSSNKPNPPASSPARTEVASTPSASPSNSQPVIAPPPRAARAPATTPEQTIVALATGVQPAGTRGFTVQAGVFQSGSNAEKLISRLSSAGIPARLETRVQIGPFKSREEADLMMRRLREMGVTPILQAPAPQ</sequence>
<evidence type="ECO:0000313" key="4">
    <source>
        <dbReference type="EMBL" id="SFZ72640.1"/>
    </source>
</evidence>
<organism evidence="4 5">
    <name type="scientific">Chitinimonas taiwanensis DSM 18899</name>
    <dbReference type="NCBI Taxonomy" id="1121279"/>
    <lineage>
        <taxon>Bacteria</taxon>
        <taxon>Pseudomonadati</taxon>
        <taxon>Pseudomonadota</taxon>
        <taxon>Betaproteobacteria</taxon>
        <taxon>Neisseriales</taxon>
        <taxon>Chitinibacteraceae</taxon>
        <taxon>Chitinimonas</taxon>
    </lineage>
</organism>
<evidence type="ECO:0000256" key="1">
    <source>
        <dbReference type="SAM" id="MobiDB-lite"/>
    </source>
</evidence>
<feature type="compositionally biased region" description="Low complexity" evidence="1">
    <location>
        <begin position="1"/>
        <end position="10"/>
    </location>
</feature>
<dbReference type="InterPro" id="IPR007730">
    <property type="entry name" value="SPOR-like_dom"/>
</dbReference>